<keyword evidence="1" id="KW-0233">DNA recombination</keyword>
<proteinExistence type="predicted"/>
<evidence type="ECO:0000256" key="1">
    <source>
        <dbReference type="ARBA" id="ARBA00023172"/>
    </source>
</evidence>
<protein>
    <recommendedName>
        <fullName evidence="4">Tyr recombinase domain-containing protein</fullName>
    </recommendedName>
</protein>
<dbReference type="InterPro" id="IPR013762">
    <property type="entry name" value="Integrase-like_cat_sf"/>
</dbReference>
<comment type="caution">
    <text evidence="2">The sequence shown here is derived from an EMBL/GenBank/DDBJ whole genome shotgun (WGS) entry which is preliminary data.</text>
</comment>
<dbReference type="SUPFAM" id="SSF56349">
    <property type="entry name" value="DNA breaking-rejoining enzymes"/>
    <property type="match status" value="1"/>
</dbReference>
<dbReference type="RefSeq" id="WP_344953851.1">
    <property type="nucleotide sequence ID" value="NZ_BAAAZR010000065.1"/>
</dbReference>
<evidence type="ECO:0008006" key="4">
    <source>
        <dbReference type="Google" id="ProtNLM"/>
    </source>
</evidence>
<evidence type="ECO:0000313" key="3">
    <source>
        <dbReference type="Proteomes" id="UP001500888"/>
    </source>
</evidence>
<evidence type="ECO:0000313" key="2">
    <source>
        <dbReference type="EMBL" id="GAA3846807.1"/>
    </source>
</evidence>
<keyword evidence="3" id="KW-1185">Reference proteome</keyword>
<sequence>MCSGIVELGLDAGVAILTDPVGAEPGLAAVERNQVAAGHSKDVAELVFAQVKRKPGRFASAAFIERSTGGLVLGPPKSKAGRRAVGLPKAIVPALREHLKTYVRDGPDALMFPGAKGGPLRRSGFNTRTRWVDVVKEMGLPGLHFHDLRHTGVPAG</sequence>
<dbReference type="Gene3D" id="1.10.443.10">
    <property type="entry name" value="Intergrase catalytic core"/>
    <property type="match status" value="1"/>
</dbReference>
<gene>
    <name evidence="2" type="ORF">GCM10022226_83040</name>
</gene>
<dbReference type="Proteomes" id="UP001500888">
    <property type="component" value="Unassembled WGS sequence"/>
</dbReference>
<dbReference type="InterPro" id="IPR011010">
    <property type="entry name" value="DNA_brk_join_enz"/>
</dbReference>
<dbReference type="EMBL" id="BAAAZR010000065">
    <property type="protein sequence ID" value="GAA3846807.1"/>
    <property type="molecule type" value="Genomic_DNA"/>
</dbReference>
<name>A0ABP7JLF2_9ACTN</name>
<organism evidence="2 3">
    <name type="scientific">Sphaerisporangium flaviroseum</name>
    <dbReference type="NCBI Taxonomy" id="509199"/>
    <lineage>
        <taxon>Bacteria</taxon>
        <taxon>Bacillati</taxon>
        <taxon>Actinomycetota</taxon>
        <taxon>Actinomycetes</taxon>
        <taxon>Streptosporangiales</taxon>
        <taxon>Streptosporangiaceae</taxon>
        <taxon>Sphaerisporangium</taxon>
    </lineage>
</organism>
<accession>A0ABP7JLF2</accession>
<reference evidence="3" key="1">
    <citation type="journal article" date="2019" name="Int. J. Syst. Evol. Microbiol.">
        <title>The Global Catalogue of Microorganisms (GCM) 10K type strain sequencing project: providing services to taxonomists for standard genome sequencing and annotation.</title>
        <authorList>
            <consortium name="The Broad Institute Genomics Platform"/>
            <consortium name="The Broad Institute Genome Sequencing Center for Infectious Disease"/>
            <person name="Wu L."/>
            <person name="Ma J."/>
        </authorList>
    </citation>
    <scope>NUCLEOTIDE SEQUENCE [LARGE SCALE GENOMIC DNA]</scope>
    <source>
        <strain evidence="3">JCM 16908</strain>
    </source>
</reference>